<reference evidence="1" key="1">
    <citation type="submission" date="2014-11" db="EMBL/GenBank/DDBJ databases">
        <authorList>
            <person name="Amaro Gonzalez C."/>
        </authorList>
    </citation>
    <scope>NUCLEOTIDE SEQUENCE</scope>
</reference>
<dbReference type="EMBL" id="GBXM01057097">
    <property type="protein sequence ID" value="JAH51480.1"/>
    <property type="molecule type" value="Transcribed_RNA"/>
</dbReference>
<accession>A0A0E9TEZ9</accession>
<proteinExistence type="predicted"/>
<organism evidence="1">
    <name type="scientific">Anguilla anguilla</name>
    <name type="common">European freshwater eel</name>
    <name type="synonym">Muraena anguilla</name>
    <dbReference type="NCBI Taxonomy" id="7936"/>
    <lineage>
        <taxon>Eukaryota</taxon>
        <taxon>Metazoa</taxon>
        <taxon>Chordata</taxon>
        <taxon>Craniata</taxon>
        <taxon>Vertebrata</taxon>
        <taxon>Euteleostomi</taxon>
        <taxon>Actinopterygii</taxon>
        <taxon>Neopterygii</taxon>
        <taxon>Teleostei</taxon>
        <taxon>Anguilliformes</taxon>
        <taxon>Anguillidae</taxon>
        <taxon>Anguilla</taxon>
    </lineage>
</organism>
<sequence>MNEGYYFAVTTY</sequence>
<name>A0A0E9TEZ9_ANGAN</name>
<reference evidence="1" key="2">
    <citation type="journal article" date="2015" name="Fish Shellfish Immunol.">
        <title>Early steps in the European eel (Anguilla anguilla)-Vibrio vulnificus interaction in the gills: Role of the RtxA13 toxin.</title>
        <authorList>
            <person name="Callol A."/>
            <person name="Pajuelo D."/>
            <person name="Ebbesson L."/>
            <person name="Teles M."/>
            <person name="MacKenzie S."/>
            <person name="Amaro C."/>
        </authorList>
    </citation>
    <scope>NUCLEOTIDE SEQUENCE</scope>
</reference>
<protein>
    <submittedName>
        <fullName evidence="1">Uncharacterized protein</fullName>
    </submittedName>
</protein>
<evidence type="ECO:0000313" key="1">
    <source>
        <dbReference type="EMBL" id="JAH51480.1"/>
    </source>
</evidence>